<evidence type="ECO:0000256" key="2">
    <source>
        <dbReference type="SAM" id="Phobius"/>
    </source>
</evidence>
<feature type="region of interest" description="Disordered" evidence="1">
    <location>
        <begin position="309"/>
        <end position="391"/>
    </location>
</feature>
<feature type="compositionally biased region" description="Basic and acidic residues" evidence="1">
    <location>
        <begin position="360"/>
        <end position="369"/>
    </location>
</feature>
<organism evidence="3 4">
    <name type="scientific">Fusarium proliferatum (strain ET1)</name>
    <name type="common">Orchid endophyte fungus</name>
    <dbReference type="NCBI Taxonomy" id="1227346"/>
    <lineage>
        <taxon>Eukaryota</taxon>
        <taxon>Fungi</taxon>
        <taxon>Dikarya</taxon>
        <taxon>Ascomycota</taxon>
        <taxon>Pezizomycotina</taxon>
        <taxon>Sordariomycetes</taxon>
        <taxon>Hypocreomycetidae</taxon>
        <taxon>Hypocreales</taxon>
        <taxon>Nectriaceae</taxon>
        <taxon>Fusarium</taxon>
        <taxon>Fusarium fujikuroi species complex</taxon>
    </lineage>
</organism>
<evidence type="ECO:0000313" key="4">
    <source>
        <dbReference type="Proteomes" id="UP000183971"/>
    </source>
</evidence>
<dbReference type="VEuPathDB" id="FungiDB:FPRO_12384"/>
<protein>
    <submittedName>
        <fullName evidence="3">Uncharacterized protein</fullName>
    </submittedName>
</protein>
<proteinExistence type="predicted"/>
<dbReference type="RefSeq" id="XP_031089460.1">
    <property type="nucleotide sequence ID" value="XM_031224175.1"/>
</dbReference>
<reference evidence="4" key="1">
    <citation type="journal article" date="2016" name="Genome Biol. Evol.">
        <title>Comparative 'omics' of the Fusarium fujikuroi species complex highlights differences in genetic potential and metabolite synthesis.</title>
        <authorList>
            <person name="Niehaus E.-M."/>
            <person name="Muensterkoetter M."/>
            <person name="Proctor R.H."/>
            <person name="Brown D.W."/>
            <person name="Sharon A."/>
            <person name="Idan Y."/>
            <person name="Oren-Young L."/>
            <person name="Sieber C.M."/>
            <person name="Novak O."/>
            <person name="Pencik A."/>
            <person name="Tarkowska D."/>
            <person name="Hromadova K."/>
            <person name="Freeman S."/>
            <person name="Maymon M."/>
            <person name="Elazar M."/>
            <person name="Youssef S.A."/>
            <person name="El-Shabrawy E.S.M."/>
            <person name="Shalaby A.B.A."/>
            <person name="Houterman P."/>
            <person name="Brock N.L."/>
            <person name="Burkhardt I."/>
            <person name="Tsavkelova E.A."/>
            <person name="Dickschat J.S."/>
            <person name="Galuszka P."/>
            <person name="Gueldener U."/>
            <person name="Tudzynski B."/>
        </authorList>
    </citation>
    <scope>NUCLEOTIDE SEQUENCE [LARGE SCALE GENOMIC DNA]</scope>
    <source>
        <strain evidence="4">ET1</strain>
    </source>
</reference>
<evidence type="ECO:0000256" key="1">
    <source>
        <dbReference type="SAM" id="MobiDB-lite"/>
    </source>
</evidence>
<keyword evidence="2" id="KW-0812">Transmembrane</keyword>
<feature type="transmembrane region" description="Helical" evidence="2">
    <location>
        <begin position="82"/>
        <end position="105"/>
    </location>
</feature>
<gene>
    <name evidence="3" type="ORF">FPRO_12384</name>
</gene>
<dbReference type="AlphaFoldDB" id="A0A1L7W8N0"/>
<evidence type="ECO:0000313" key="3">
    <source>
        <dbReference type="EMBL" id="CZR48944.1"/>
    </source>
</evidence>
<name>A0A1L7W8N0_FUSPR</name>
<dbReference type="EMBL" id="FJOF01000015">
    <property type="protein sequence ID" value="CZR48944.1"/>
    <property type="molecule type" value="Genomic_DNA"/>
</dbReference>
<keyword evidence="2" id="KW-1133">Transmembrane helix</keyword>
<feature type="compositionally biased region" description="Acidic residues" evidence="1">
    <location>
        <begin position="326"/>
        <end position="341"/>
    </location>
</feature>
<comment type="caution">
    <text evidence="3">The sequence shown here is derived from an EMBL/GenBank/DDBJ whole genome shotgun (WGS) entry which is preliminary data.</text>
</comment>
<accession>A0A1L7W8N0</accession>
<keyword evidence="4" id="KW-1185">Reference proteome</keyword>
<dbReference type="GeneID" id="42057249"/>
<feature type="region of interest" description="Disordered" evidence="1">
    <location>
        <begin position="510"/>
        <end position="529"/>
    </location>
</feature>
<sequence>MDSREIELGDFNRSEKVIIVYNESTSAPNISRNVNPQQQAKVRAAAIIGTFLQLGVLVYAGFATYYHTLRFPKEENVPVSNYAFPCTASGTIILVTGLLLCADVLEKRTIEIGRKPRTGYQAYIIWLQRQATVGDQVFKSFGIFSDAPRKGVVTSRHRDLSTVPSKTTAVSFVDRITEVACYMPFRIHRLFKTTSDNKAPLFTESSVQFSKTTLGAFLSISGYVIQFVGLRDMHWSVSVVQLGAVAIMTAARTAIRRGLTVVPKAQSLSQDFELEWLASTITGINGSRLEIPKTDSPVWIDWVVLGHGETQGGSQDNSGSMKEKDTEEIEDDSEDDSEDNSNGEVDSQGISVTEEGINDGAKEASRGRADGAASNYSDNVQPSHGINMEDEHYGGSVAARNNEGHMRALVLKPHTVMKLRSHFAKVTGWRSPGFKEANSLSRAIEVVMNTLLLKSGLEDFNWQFEAMCSNSGPQIVTVPMSLVKGNWKVSRHDIEAILSLWIFSMKNAPRGESSPQNTDITTDRPGVHLLGLDTPQLRRDLR</sequence>
<feature type="compositionally biased region" description="Polar residues" evidence="1">
    <location>
        <begin position="374"/>
        <end position="384"/>
    </location>
</feature>
<keyword evidence="2" id="KW-0472">Membrane</keyword>
<feature type="transmembrane region" description="Helical" evidence="2">
    <location>
        <begin position="42"/>
        <end position="62"/>
    </location>
</feature>
<dbReference type="Proteomes" id="UP000183971">
    <property type="component" value="Unassembled WGS sequence"/>
</dbReference>